<proteinExistence type="predicted"/>
<evidence type="ECO:0000313" key="1">
    <source>
        <dbReference type="EMBL" id="GAA4835922.1"/>
    </source>
</evidence>
<name>A0ABP9DGH6_9ACTN</name>
<reference evidence="2" key="1">
    <citation type="journal article" date="2019" name="Int. J. Syst. Evol. Microbiol.">
        <title>The Global Catalogue of Microorganisms (GCM) 10K type strain sequencing project: providing services to taxonomists for standard genome sequencing and annotation.</title>
        <authorList>
            <consortium name="The Broad Institute Genomics Platform"/>
            <consortium name="The Broad Institute Genome Sequencing Center for Infectious Disease"/>
            <person name="Wu L."/>
            <person name="Ma J."/>
        </authorList>
    </citation>
    <scope>NUCLEOTIDE SEQUENCE [LARGE SCALE GENOMIC DNA]</scope>
    <source>
        <strain evidence="2">JCM 13006</strain>
    </source>
</reference>
<evidence type="ECO:0000313" key="2">
    <source>
        <dbReference type="Proteomes" id="UP001501752"/>
    </source>
</evidence>
<protein>
    <recommendedName>
        <fullName evidence="3">DUF1490 domain-containing protein</fullName>
    </recommendedName>
</protein>
<gene>
    <name evidence="1" type="ORF">GCM10023235_08420</name>
</gene>
<dbReference type="RefSeq" id="WP_345695389.1">
    <property type="nucleotide sequence ID" value="NZ_BAABIS010000001.1"/>
</dbReference>
<dbReference type="EMBL" id="BAABIS010000001">
    <property type="protein sequence ID" value="GAA4835922.1"/>
    <property type="molecule type" value="Genomic_DNA"/>
</dbReference>
<evidence type="ECO:0008006" key="3">
    <source>
        <dbReference type="Google" id="ProtNLM"/>
    </source>
</evidence>
<keyword evidence="2" id="KW-1185">Reference proteome</keyword>
<dbReference type="Proteomes" id="UP001501752">
    <property type="component" value="Unassembled WGS sequence"/>
</dbReference>
<accession>A0ABP9DGH6</accession>
<organism evidence="1 2">
    <name type="scientific">Kitasatospora terrestris</name>
    <dbReference type="NCBI Taxonomy" id="258051"/>
    <lineage>
        <taxon>Bacteria</taxon>
        <taxon>Bacillati</taxon>
        <taxon>Actinomycetota</taxon>
        <taxon>Actinomycetes</taxon>
        <taxon>Kitasatosporales</taxon>
        <taxon>Streptomycetaceae</taxon>
        <taxon>Kitasatospora</taxon>
    </lineage>
</organism>
<sequence length="66" mass="7036">MKITTKIALGIGVLIGYVLGRLKKGRWAIAVATFFAGRSLDLRALAADARQKLREEVPGAAKLSSP</sequence>
<comment type="caution">
    <text evidence="1">The sequence shown here is derived from an EMBL/GenBank/DDBJ whole genome shotgun (WGS) entry which is preliminary data.</text>
</comment>